<comment type="caution">
    <text evidence="7">The sequence shown here is derived from an EMBL/GenBank/DDBJ whole genome shotgun (WGS) entry which is preliminary data.</text>
</comment>
<dbReference type="Proteomes" id="UP000813824">
    <property type="component" value="Unassembled WGS sequence"/>
</dbReference>
<evidence type="ECO:0000256" key="1">
    <source>
        <dbReference type="ARBA" id="ARBA00022723"/>
    </source>
</evidence>
<evidence type="ECO:0000313" key="7">
    <source>
        <dbReference type="EMBL" id="KAH8094545.1"/>
    </source>
</evidence>
<protein>
    <recommendedName>
        <fullName evidence="6">MYND-type domain-containing protein</fullName>
    </recommendedName>
</protein>
<dbReference type="Pfam" id="PF01753">
    <property type="entry name" value="zf-MYND"/>
    <property type="match status" value="1"/>
</dbReference>
<dbReference type="EMBL" id="JAEVFJ010000026">
    <property type="protein sequence ID" value="KAH8094545.1"/>
    <property type="molecule type" value="Genomic_DNA"/>
</dbReference>
<keyword evidence="8" id="KW-1185">Reference proteome</keyword>
<dbReference type="AlphaFoldDB" id="A0A8K0UKG2"/>
<accession>A0A8K0UKG2</accession>
<reference evidence="7" key="1">
    <citation type="journal article" date="2021" name="New Phytol.">
        <title>Evolutionary innovations through gain and loss of genes in the ectomycorrhizal Boletales.</title>
        <authorList>
            <person name="Wu G."/>
            <person name="Miyauchi S."/>
            <person name="Morin E."/>
            <person name="Kuo A."/>
            <person name="Drula E."/>
            <person name="Varga T."/>
            <person name="Kohler A."/>
            <person name="Feng B."/>
            <person name="Cao Y."/>
            <person name="Lipzen A."/>
            <person name="Daum C."/>
            <person name="Hundley H."/>
            <person name="Pangilinan J."/>
            <person name="Johnson J."/>
            <person name="Barry K."/>
            <person name="LaButti K."/>
            <person name="Ng V."/>
            <person name="Ahrendt S."/>
            <person name="Min B."/>
            <person name="Choi I.G."/>
            <person name="Park H."/>
            <person name="Plett J.M."/>
            <person name="Magnuson J."/>
            <person name="Spatafora J.W."/>
            <person name="Nagy L.G."/>
            <person name="Henrissat B."/>
            <person name="Grigoriev I.V."/>
            <person name="Yang Z.L."/>
            <person name="Xu J."/>
            <person name="Martin F.M."/>
        </authorList>
    </citation>
    <scope>NUCLEOTIDE SEQUENCE</scope>
    <source>
        <strain evidence="7">KKN 215</strain>
    </source>
</reference>
<evidence type="ECO:0000259" key="6">
    <source>
        <dbReference type="PROSITE" id="PS50865"/>
    </source>
</evidence>
<keyword evidence="1" id="KW-0479">Metal-binding</keyword>
<organism evidence="7 8">
    <name type="scientific">Cristinia sonorae</name>
    <dbReference type="NCBI Taxonomy" id="1940300"/>
    <lineage>
        <taxon>Eukaryota</taxon>
        <taxon>Fungi</taxon>
        <taxon>Dikarya</taxon>
        <taxon>Basidiomycota</taxon>
        <taxon>Agaricomycotina</taxon>
        <taxon>Agaricomycetes</taxon>
        <taxon>Agaricomycetidae</taxon>
        <taxon>Agaricales</taxon>
        <taxon>Pleurotineae</taxon>
        <taxon>Stephanosporaceae</taxon>
        <taxon>Cristinia</taxon>
    </lineage>
</organism>
<dbReference type="PROSITE" id="PS50865">
    <property type="entry name" value="ZF_MYND_2"/>
    <property type="match status" value="1"/>
</dbReference>
<keyword evidence="2 4" id="KW-0863">Zinc-finger</keyword>
<proteinExistence type="predicted"/>
<sequence>MTTRTGRPPSEPSPSTRFGVLRNGPSSDIVNTSIDWDRLVRGETRKVTEWVIYLHANDYHEEIHDLVAAVGRLTHRGKRRPPEWDALAKSHLPLIVIRILVNPYLFCDCGDHTDRNRFFHDDDQNKKYANSIFYGTQFLDLLSFCVEMILIGMTNRVSTREDSQIVNVLTTNIGPFSEAMWKRRHLVPRSAVQSFATIIAEDHDIPLHKYASSSLNCMDLMMQLYERNQGISPPPSTYASYCILYTWTYTRQAQDTRPTMEHLRRMIHEHVMQIPGFITNYFRECHSGYRYDLATKINFSLRDDTIVGEEALTVVKVCGTLACTEPIVDQQDLFEERKRFIPSLLASCQRQLCGCSIKEIYTTHALFTVNTVFTSRRMFGDSIDRYGGEMNMISMVALVLLHGTEEGNEKNVEMGLNLLEVQRIFARRSPTNPELVKRKADLLRTSSWAWNRTLKSLLNVKPNGPTHVRLKNRVVNAWRKYGLTLGLKEGEENTTLPRPTISSQPYWMMEKRCFWDGCPCSVVRPSHHVRACKGCFQVMYCNAICQQRDWDAGHKVVCGKR</sequence>
<dbReference type="GO" id="GO:0008270">
    <property type="term" value="F:zinc ion binding"/>
    <property type="evidence" value="ECO:0007669"/>
    <property type="project" value="UniProtKB-KW"/>
</dbReference>
<feature type="domain" description="MYND-type" evidence="6">
    <location>
        <begin position="513"/>
        <end position="558"/>
    </location>
</feature>
<dbReference type="OrthoDB" id="2804601at2759"/>
<evidence type="ECO:0000256" key="5">
    <source>
        <dbReference type="SAM" id="MobiDB-lite"/>
    </source>
</evidence>
<evidence type="ECO:0000256" key="3">
    <source>
        <dbReference type="ARBA" id="ARBA00022833"/>
    </source>
</evidence>
<evidence type="ECO:0000313" key="8">
    <source>
        <dbReference type="Proteomes" id="UP000813824"/>
    </source>
</evidence>
<dbReference type="SUPFAM" id="SSF144232">
    <property type="entry name" value="HIT/MYND zinc finger-like"/>
    <property type="match status" value="1"/>
</dbReference>
<gene>
    <name evidence="7" type="ORF">BXZ70DRAFT_947962</name>
</gene>
<keyword evidence="3" id="KW-0862">Zinc</keyword>
<dbReference type="InterPro" id="IPR002893">
    <property type="entry name" value="Znf_MYND"/>
</dbReference>
<evidence type="ECO:0000256" key="4">
    <source>
        <dbReference type="PROSITE-ProRule" id="PRU00134"/>
    </source>
</evidence>
<dbReference type="Gene3D" id="6.10.140.2220">
    <property type="match status" value="1"/>
</dbReference>
<feature type="region of interest" description="Disordered" evidence="5">
    <location>
        <begin position="1"/>
        <end position="22"/>
    </location>
</feature>
<evidence type="ECO:0000256" key="2">
    <source>
        <dbReference type="ARBA" id="ARBA00022771"/>
    </source>
</evidence>
<name>A0A8K0UKG2_9AGAR</name>
<dbReference type="PROSITE" id="PS01360">
    <property type="entry name" value="ZF_MYND_1"/>
    <property type="match status" value="1"/>
</dbReference>